<dbReference type="AlphaFoldDB" id="A0A6J7GQ68"/>
<name>A0A6J7GQ68_9ZZZZ</name>
<gene>
    <name evidence="1" type="ORF">UFOPK3564_00916</name>
</gene>
<dbReference type="EMBL" id="CAFBMK010000036">
    <property type="protein sequence ID" value="CAB4906450.1"/>
    <property type="molecule type" value="Genomic_DNA"/>
</dbReference>
<reference evidence="1" key="1">
    <citation type="submission" date="2020-05" db="EMBL/GenBank/DDBJ databases">
        <authorList>
            <person name="Chiriac C."/>
            <person name="Salcher M."/>
            <person name="Ghai R."/>
            <person name="Kavagutti S V."/>
        </authorList>
    </citation>
    <scope>NUCLEOTIDE SEQUENCE</scope>
</reference>
<organism evidence="1">
    <name type="scientific">freshwater metagenome</name>
    <dbReference type="NCBI Taxonomy" id="449393"/>
    <lineage>
        <taxon>unclassified sequences</taxon>
        <taxon>metagenomes</taxon>
        <taxon>ecological metagenomes</taxon>
    </lineage>
</organism>
<accession>A0A6J7GQ68</accession>
<sequence length="115" mass="12638">MTSGTDEIEVPGPMPDDLKDTLGFPRAMRIMLDARTPDVSDDALGLLFHVEHLGEDVTTWGVAFTGGCRIGIEFGEDFTTRVDDGQPPASIAGWVDDHWERVVRGSFIPYTEARS</sequence>
<proteinExistence type="predicted"/>
<evidence type="ECO:0000313" key="1">
    <source>
        <dbReference type="EMBL" id="CAB4906450.1"/>
    </source>
</evidence>
<protein>
    <submittedName>
        <fullName evidence="1">Unannotated protein</fullName>
    </submittedName>
</protein>